<dbReference type="Proteomes" id="UP000002624">
    <property type="component" value="Unassembled WGS sequence"/>
</dbReference>
<protein>
    <submittedName>
        <fullName evidence="1">Uncharacterized protein</fullName>
    </submittedName>
</protein>
<evidence type="ECO:0000313" key="2">
    <source>
        <dbReference type="Proteomes" id="UP000002624"/>
    </source>
</evidence>
<dbReference type="HOGENOM" id="CLU_1495767_0_0_1"/>
<organism evidence="1 2">
    <name type="scientific">Ajellomyces capsulatus (strain H143)</name>
    <name type="common">Darling's disease fungus</name>
    <name type="synonym">Histoplasma capsulatum</name>
    <dbReference type="NCBI Taxonomy" id="544712"/>
    <lineage>
        <taxon>Eukaryota</taxon>
        <taxon>Fungi</taxon>
        <taxon>Dikarya</taxon>
        <taxon>Ascomycota</taxon>
        <taxon>Pezizomycotina</taxon>
        <taxon>Eurotiomycetes</taxon>
        <taxon>Eurotiomycetidae</taxon>
        <taxon>Onygenales</taxon>
        <taxon>Ajellomycetaceae</taxon>
        <taxon>Histoplasma</taxon>
    </lineage>
</organism>
<dbReference type="VEuPathDB" id="FungiDB:HCDG_02281"/>
<evidence type="ECO:0000313" key="1">
    <source>
        <dbReference type="EMBL" id="EER44251.1"/>
    </source>
</evidence>
<name>C6H780_AJECH</name>
<gene>
    <name evidence="1" type="ORF">HCDG_02281</name>
</gene>
<accession>C6H780</accession>
<dbReference type="AlphaFoldDB" id="C6H780"/>
<dbReference type="EMBL" id="GG692420">
    <property type="protein sequence ID" value="EER44251.1"/>
    <property type="molecule type" value="Genomic_DNA"/>
</dbReference>
<sequence>MAIKIYRADSGEDGVRERAKKDWQETVHCISVIHGHRSCMEYGIAGMKIRECREILINFDQQSSAAEEFVCSEEKREDSHKIRVWKSRLLTTTHNNAIFPIIAPVEMADMPGHVCDQLDHYIDHFGLSSYCGKRFLKIVTTNSEDETYRLQGPLPLQVGLIMVCLGASDSYTAETLLDLP</sequence>
<proteinExistence type="predicted"/>
<reference evidence="2" key="1">
    <citation type="submission" date="2009-05" db="EMBL/GenBank/DDBJ databases">
        <title>The genome sequence of Ajellomyces capsulatus strain H143.</title>
        <authorList>
            <person name="Champion M."/>
            <person name="Cuomo C.A."/>
            <person name="Ma L.-J."/>
            <person name="Henn M.R."/>
            <person name="Sil A."/>
            <person name="Goldman B."/>
            <person name="Young S.K."/>
            <person name="Kodira C.D."/>
            <person name="Zeng Q."/>
            <person name="Koehrsen M."/>
            <person name="Alvarado L."/>
            <person name="Berlin A.M."/>
            <person name="Borenstein D."/>
            <person name="Chen Z."/>
            <person name="Engels R."/>
            <person name="Freedman E."/>
            <person name="Gellesch M."/>
            <person name="Goldberg J."/>
            <person name="Griggs A."/>
            <person name="Gujja S."/>
            <person name="Heiman D.I."/>
            <person name="Hepburn T.A."/>
            <person name="Howarth C."/>
            <person name="Jen D."/>
            <person name="Larson L."/>
            <person name="Lewis B."/>
            <person name="Mehta T."/>
            <person name="Park D."/>
            <person name="Pearson M."/>
            <person name="Roberts A."/>
            <person name="Saif S."/>
            <person name="Shea T.D."/>
            <person name="Shenoy N."/>
            <person name="Sisk P."/>
            <person name="Stolte C."/>
            <person name="Sykes S."/>
            <person name="Walk T."/>
            <person name="White J."/>
            <person name="Yandava C."/>
            <person name="Klein B."/>
            <person name="McEwen J.G."/>
            <person name="Puccia R."/>
            <person name="Goldman G.H."/>
            <person name="Felipe M.S."/>
            <person name="Nino-Vega G."/>
            <person name="San-Blas G."/>
            <person name="Taylor J.W."/>
            <person name="Mendoza L."/>
            <person name="Galagan J.E."/>
            <person name="Nusbaum C."/>
            <person name="Birren B.W."/>
        </authorList>
    </citation>
    <scope>NUCLEOTIDE SEQUENCE [LARGE SCALE GENOMIC DNA]</scope>
    <source>
        <strain evidence="2">H143</strain>
    </source>
</reference>